<protein>
    <recommendedName>
        <fullName evidence="3">C-type lectin domain-containing protein</fullName>
    </recommendedName>
</protein>
<accession>A0A4U8UYG3</accession>
<evidence type="ECO:0008006" key="3">
    <source>
        <dbReference type="Google" id="ProtNLM"/>
    </source>
</evidence>
<evidence type="ECO:0000313" key="2">
    <source>
        <dbReference type="Proteomes" id="UP000298663"/>
    </source>
</evidence>
<evidence type="ECO:0000313" key="1">
    <source>
        <dbReference type="EMBL" id="TMS37949.1"/>
    </source>
</evidence>
<name>A0A4U8UYG3_STECR</name>
<reference evidence="1 2" key="2">
    <citation type="journal article" date="2019" name="G3 (Bethesda)">
        <title>Hybrid Assembly of the Genome of the Entomopathogenic Nematode Steinernema carpocapsae Identifies the X-Chromosome.</title>
        <authorList>
            <person name="Serra L."/>
            <person name="Macchietto M."/>
            <person name="Macias-Munoz A."/>
            <person name="McGill C.J."/>
            <person name="Rodriguez I.M."/>
            <person name="Rodriguez B."/>
            <person name="Murad R."/>
            <person name="Mortazavi A."/>
        </authorList>
    </citation>
    <scope>NUCLEOTIDE SEQUENCE [LARGE SCALE GENOMIC DNA]</scope>
    <source>
        <strain evidence="1 2">ALL</strain>
    </source>
</reference>
<gene>
    <name evidence="1" type="ORF">L596_004780</name>
</gene>
<proteinExistence type="predicted"/>
<dbReference type="SUPFAM" id="SSF56436">
    <property type="entry name" value="C-type lectin-like"/>
    <property type="match status" value="1"/>
</dbReference>
<dbReference type="InterPro" id="IPR016187">
    <property type="entry name" value="CTDL_fold"/>
</dbReference>
<dbReference type="AlphaFoldDB" id="A0A4U8UYG3"/>
<comment type="caution">
    <text evidence="1">The sequence shown here is derived from an EMBL/GenBank/DDBJ whole genome shotgun (WGS) entry which is preliminary data.</text>
</comment>
<sequence length="135" mass="16022">MNLDADWCAGSFACQRYYDGYLMSNLDDGHMPQLLDYMINYARYPRKVIQLHVGLQYHHDVKNYVWQGGFGVLNESQPERHRWCEGYPNRDHGNVVFSVLPRTGGKQCFKNEDHYDSFFWYFCQKRACDAKNYCP</sequence>
<dbReference type="Proteomes" id="UP000298663">
    <property type="component" value="Chromosome X"/>
</dbReference>
<dbReference type="EMBL" id="CM016762">
    <property type="protein sequence ID" value="TMS37949.1"/>
    <property type="molecule type" value="Genomic_DNA"/>
</dbReference>
<dbReference type="EMBL" id="AZBU02000001">
    <property type="protein sequence ID" value="TMS37949.1"/>
    <property type="molecule type" value="Genomic_DNA"/>
</dbReference>
<reference evidence="1 2" key="1">
    <citation type="journal article" date="2015" name="Genome Biol.">
        <title>Comparative genomics of Steinernema reveals deeply conserved gene regulatory networks.</title>
        <authorList>
            <person name="Dillman A.R."/>
            <person name="Macchietto M."/>
            <person name="Porter C.F."/>
            <person name="Rogers A."/>
            <person name="Williams B."/>
            <person name="Antoshechkin I."/>
            <person name="Lee M.M."/>
            <person name="Goodwin Z."/>
            <person name="Lu X."/>
            <person name="Lewis E.E."/>
            <person name="Goodrich-Blair H."/>
            <person name="Stock S.P."/>
            <person name="Adams B.J."/>
            <person name="Sternberg P.W."/>
            <person name="Mortazavi A."/>
        </authorList>
    </citation>
    <scope>NUCLEOTIDE SEQUENCE [LARGE SCALE GENOMIC DNA]</scope>
    <source>
        <strain evidence="1 2">ALL</strain>
    </source>
</reference>
<organism evidence="1 2">
    <name type="scientific">Steinernema carpocapsae</name>
    <name type="common">Entomopathogenic nematode</name>
    <dbReference type="NCBI Taxonomy" id="34508"/>
    <lineage>
        <taxon>Eukaryota</taxon>
        <taxon>Metazoa</taxon>
        <taxon>Ecdysozoa</taxon>
        <taxon>Nematoda</taxon>
        <taxon>Chromadorea</taxon>
        <taxon>Rhabditida</taxon>
        <taxon>Tylenchina</taxon>
        <taxon>Panagrolaimomorpha</taxon>
        <taxon>Strongyloidoidea</taxon>
        <taxon>Steinernematidae</taxon>
        <taxon>Steinernema</taxon>
    </lineage>
</organism>
<keyword evidence="2" id="KW-1185">Reference proteome</keyword>